<feature type="domain" description="HTH luxR-type" evidence="1">
    <location>
        <begin position="645"/>
        <end position="710"/>
    </location>
</feature>
<dbReference type="RefSeq" id="WP_067373708.1">
    <property type="nucleotide sequence ID" value="NZ_JBIUBN010000023.1"/>
</dbReference>
<evidence type="ECO:0000313" key="3">
    <source>
        <dbReference type="Proteomes" id="UP000070620"/>
    </source>
</evidence>
<dbReference type="EMBL" id="LRQV01000208">
    <property type="protein sequence ID" value="KXK58329.1"/>
    <property type="molecule type" value="Genomic_DNA"/>
</dbReference>
<comment type="caution">
    <text evidence="2">The sequence shown here is derived from an EMBL/GenBank/DDBJ whole genome shotgun (WGS) entry which is preliminary data.</text>
</comment>
<organism evidence="2 3">
    <name type="scientific">Micromonospora rosaria</name>
    <dbReference type="NCBI Taxonomy" id="47874"/>
    <lineage>
        <taxon>Bacteria</taxon>
        <taxon>Bacillati</taxon>
        <taxon>Actinomycetota</taxon>
        <taxon>Actinomycetes</taxon>
        <taxon>Micromonosporales</taxon>
        <taxon>Micromonosporaceae</taxon>
        <taxon>Micromonospora</taxon>
    </lineage>
</organism>
<dbReference type="SUPFAM" id="SSF46894">
    <property type="entry name" value="C-terminal effector domain of the bipartite response regulators"/>
    <property type="match status" value="1"/>
</dbReference>
<reference evidence="2 3" key="1">
    <citation type="submission" date="2016-01" db="EMBL/GenBank/DDBJ databases">
        <title>Whole genome sequence and analysis of Micromonospora rosaria DSM 803, which can produce antibacterial substance rosamicin.</title>
        <authorList>
            <person name="Yang H."/>
            <person name="He X."/>
            <person name="Zhu D."/>
        </authorList>
    </citation>
    <scope>NUCLEOTIDE SEQUENCE [LARGE SCALE GENOMIC DNA]</scope>
    <source>
        <strain evidence="2 3">DSM 803</strain>
    </source>
</reference>
<dbReference type="Gene3D" id="1.10.10.10">
    <property type="entry name" value="Winged helix-like DNA-binding domain superfamily/Winged helix DNA-binding domain"/>
    <property type="match status" value="1"/>
</dbReference>
<gene>
    <name evidence="2" type="ORF">AWW66_30370</name>
</gene>
<dbReference type="GO" id="GO:0006355">
    <property type="term" value="P:regulation of DNA-templated transcription"/>
    <property type="evidence" value="ECO:0007669"/>
    <property type="project" value="InterPro"/>
</dbReference>
<evidence type="ECO:0000259" key="1">
    <source>
        <dbReference type="PROSITE" id="PS50043"/>
    </source>
</evidence>
<evidence type="ECO:0000313" key="2">
    <source>
        <dbReference type="EMBL" id="KXK58329.1"/>
    </source>
</evidence>
<dbReference type="GO" id="GO:0003677">
    <property type="term" value="F:DNA binding"/>
    <property type="evidence" value="ECO:0007669"/>
    <property type="project" value="InterPro"/>
</dbReference>
<accession>A0A136PIV2</accession>
<dbReference type="AlphaFoldDB" id="A0A136PIV2"/>
<dbReference type="SMART" id="SM00421">
    <property type="entry name" value="HTH_LUXR"/>
    <property type="match status" value="1"/>
</dbReference>
<dbReference type="InterPro" id="IPR036388">
    <property type="entry name" value="WH-like_DNA-bd_sf"/>
</dbReference>
<protein>
    <recommendedName>
        <fullName evidence="1">HTH luxR-type domain-containing protein</fullName>
    </recommendedName>
</protein>
<name>A0A136PIV2_9ACTN</name>
<dbReference type="InterPro" id="IPR059106">
    <property type="entry name" value="WHD_MalT"/>
</dbReference>
<dbReference type="CDD" id="cd06170">
    <property type="entry name" value="LuxR_C_like"/>
    <property type="match status" value="1"/>
</dbReference>
<dbReference type="Proteomes" id="UP000070620">
    <property type="component" value="Unassembled WGS sequence"/>
</dbReference>
<proteinExistence type="predicted"/>
<dbReference type="Pfam" id="PF25873">
    <property type="entry name" value="WHD_MalT"/>
    <property type="match status" value="1"/>
</dbReference>
<dbReference type="InterPro" id="IPR000792">
    <property type="entry name" value="Tscrpt_reg_LuxR_C"/>
</dbReference>
<dbReference type="OrthoDB" id="134985at2"/>
<keyword evidence="3" id="KW-1185">Reference proteome</keyword>
<dbReference type="InterPro" id="IPR016032">
    <property type="entry name" value="Sig_transdc_resp-reg_C-effctor"/>
</dbReference>
<dbReference type="Pfam" id="PF00196">
    <property type="entry name" value="GerE"/>
    <property type="match status" value="1"/>
</dbReference>
<sequence length="713" mass="75582">MTGPTRPRPVLARRLETAAWRHRLTVVRAPAGWGKSRGLDGWIASSSRRDRIVRADLDPWCADPTAFWARVTEALAEVDDRVAALPPPPAGTTDRRAWLAALAAVGRDAPADVVLVLDAFEHADTPTVCADLGLLLHGRSRVRLLLAGRTRPGFALARLRAAGVLAEIGVEDLAFADHEARALLDGAPTGHVEDTVRRAEGWPVALWFAAAQPAQRLGGDHSHLYDYVVEEVLDPLPAATRRFLLDTAVLDRLGGHLCDAVTGGGGGAAHLARLDREGVFVVPLDRRRAWFRYHRLFREALCRAATLDGVDLVRAHRRAARWFVDHGMPDHAVAHLLAAGDGVDAGNLIATAYWRMLDTGHTSTVLGWLDRLPPEHLRADARLLLAHASASLYAGRTGDVHRALALAAAAPHRAGALPDGLPSVDAGIALGRATLAALRGDVGGAVRGARRAHAMHGPEHVTQRANCEIILAGLAYYAGTDADAEFRLTAIVRSATPMRNTVAEVAGHAMLARVRADRADLGAAREHLARADALLGSRFAVAPFAARVLALCRAVVDHRSGALEAAVTGYTQARDLSIAAADRITAADAVLGLTEVALDTGRAEVARCWLGEAALLLDGCADPGRRLRARQAALSRRRATQAAADPTAGGLLTARQAAILRAVARGRSDAAIAVELGVSVRTVHAHLRGINARLKVHSRSAAVDAYRAAGGPA</sequence>
<dbReference type="PRINTS" id="PR00038">
    <property type="entry name" value="HTHLUXR"/>
</dbReference>
<dbReference type="PROSITE" id="PS50043">
    <property type="entry name" value="HTH_LUXR_2"/>
    <property type="match status" value="1"/>
</dbReference>